<dbReference type="AlphaFoldDB" id="A0A8C0JME0"/>
<organism evidence="1 2">
    <name type="scientific">Canis lupus dingo</name>
    <name type="common">dingo</name>
    <dbReference type="NCBI Taxonomy" id="286419"/>
    <lineage>
        <taxon>Eukaryota</taxon>
        <taxon>Metazoa</taxon>
        <taxon>Chordata</taxon>
        <taxon>Craniata</taxon>
        <taxon>Vertebrata</taxon>
        <taxon>Euteleostomi</taxon>
        <taxon>Mammalia</taxon>
        <taxon>Eutheria</taxon>
        <taxon>Laurasiatheria</taxon>
        <taxon>Carnivora</taxon>
        <taxon>Caniformia</taxon>
        <taxon>Canidae</taxon>
        <taxon>Canis</taxon>
    </lineage>
</organism>
<keyword evidence="2" id="KW-1185">Reference proteome</keyword>
<proteinExistence type="predicted"/>
<name>A0A8C0JME0_CANLU</name>
<reference evidence="1" key="2">
    <citation type="submission" date="2025-09" db="UniProtKB">
        <authorList>
            <consortium name="Ensembl"/>
        </authorList>
    </citation>
    <scope>IDENTIFICATION</scope>
</reference>
<reference evidence="1" key="1">
    <citation type="submission" date="2025-08" db="UniProtKB">
        <authorList>
            <consortium name="Ensembl"/>
        </authorList>
    </citation>
    <scope>IDENTIFICATION</scope>
</reference>
<accession>A0A8C0JME0</accession>
<dbReference type="Ensembl" id="ENSCAFT00020002342.1">
    <property type="protein sequence ID" value="ENSCAFP00020002010.1"/>
    <property type="gene ID" value="ENSCAFG00020001744.1"/>
</dbReference>
<protein>
    <submittedName>
        <fullName evidence="1">Uncharacterized protein</fullName>
    </submittedName>
</protein>
<sequence>MVSLVCTVPTLDLYSLPVQFSRASENSYSQDSVCPENDIGNALGMKEYIVPPKQNISH</sequence>
<evidence type="ECO:0000313" key="1">
    <source>
        <dbReference type="Ensembl" id="ENSCAFP00020002010.1"/>
    </source>
</evidence>
<dbReference type="Proteomes" id="UP000694391">
    <property type="component" value="Unplaced"/>
</dbReference>
<evidence type="ECO:0000313" key="2">
    <source>
        <dbReference type="Proteomes" id="UP000694391"/>
    </source>
</evidence>